<evidence type="ECO:0000313" key="2">
    <source>
        <dbReference type="Proteomes" id="UP000439903"/>
    </source>
</evidence>
<proteinExistence type="predicted"/>
<dbReference type="Proteomes" id="UP000439903">
    <property type="component" value="Unassembled WGS sequence"/>
</dbReference>
<name>A0A8H4ALH8_GIGMA</name>
<gene>
    <name evidence="1" type="ORF">F8M41_018414</name>
</gene>
<sequence length="104" mass="11129">MKIFSKSSASAALCSSAVAASYFPATVAPHSPSADSPVAIMPSQGLTELVNNLFPAVCKPAVHQVSRMSNYPGFLYPDIKTLCHVISHDIVYIRIEVLTLPRIA</sequence>
<protein>
    <submittedName>
        <fullName evidence="1">Uncharacterized protein</fullName>
    </submittedName>
</protein>
<keyword evidence="2" id="KW-1185">Reference proteome</keyword>
<dbReference type="EMBL" id="WTPW01000447">
    <property type="protein sequence ID" value="KAF0510691.1"/>
    <property type="molecule type" value="Genomic_DNA"/>
</dbReference>
<accession>A0A8H4ALH8</accession>
<comment type="caution">
    <text evidence="1">The sequence shown here is derived from an EMBL/GenBank/DDBJ whole genome shotgun (WGS) entry which is preliminary data.</text>
</comment>
<evidence type="ECO:0000313" key="1">
    <source>
        <dbReference type="EMBL" id="KAF0510691.1"/>
    </source>
</evidence>
<reference evidence="1 2" key="1">
    <citation type="journal article" date="2019" name="Environ. Microbiol.">
        <title>At the nexus of three kingdoms: the genome of the mycorrhizal fungus Gigaspora margarita provides insights into plant, endobacterial and fungal interactions.</title>
        <authorList>
            <person name="Venice F."/>
            <person name="Ghignone S."/>
            <person name="Salvioli di Fossalunga A."/>
            <person name="Amselem J."/>
            <person name="Novero M."/>
            <person name="Xianan X."/>
            <person name="Sedzielewska Toro K."/>
            <person name="Morin E."/>
            <person name="Lipzen A."/>
            <person name="Grigoriev I.V."/>
            <person name="Henrissat B."/>
            <person name="Martin F.M."/>
            <person name="Bonfante P."/>
        </authorList>
    </citation>
    <scope>NUCLEOTIDE SEQUENCE [LARGE SCALE GENOMIC DNA]</scope>
    <source>
        <strain evidence="1 2">BEG34</strain>
    </source>
</reference>
<dbReference type="AlphaFoldDB" id="A0A8H4ALH8"/>
<organism evidence="1 2">
    <name type="scientific">Gigaspora margarita</name>
    <dbReference type="NCBI Taxonomy" id="4874"/>
    <lineage>
        <taxon>Eukaryota</taxon>
        <taxon>Fungi</taxon>
        <taxon>Fungi incertae sedis</taxon>
        <taxon>Mucoromycota</taxon>
        <taxon>Glomeromycotina</taxon>
        <taxon>Glomeromycetes</taxon>
        <taxon>Diversisporales</taxon>
        <taxon>Gigasporaceae</taxon>
        <taxon>Gigaspora</taxon>
    </lineage>
</organism>